<evidence type="ECO:0000256" key="1">
    <source>
        <dbReference type="SAM" id="MobiDB-lite"/>
    </source>
</evidence>
<feature type="region of interest" description="Disordered" evidence="1">
    <location>
        <begin position="1"/>
        <end position="20"/>
    </location>
</feature>
<protein>
    <submittedName>
        <fullName evidence="2">Uncharacterized protein</fullName>
    </submittedName>
</protein>
<reference evidence="2 3" key="1">
    <citation type="journal article" date="2021" name="Sci. Rep.">
        <title>Chromosome anchoring in Senegalese sole (Solea senegalensis) reveals sex-associated markers and genome rearrangements in flatfish.</title>
        <authorList>
            <person name="Guerrero-Cozar I."/>
            <person name="Gomez-Garrido J."/>
            <person name="Berbel C."/>
            <person name="Martinez-Blanch J.F."/>
            <person name="Alioto T."/>
            <person name="Claros M.G."/>
            <person name="Gagnaire P.A."/>
            <person name="Manchado M."/>
        </authorList>
    </citation>
    <scope>NUCLEOTIDE SEQUENCE [LARGE SCALE GENOMIC DNA]</scope>
    <source>
        <strain evidence="2">Sse05_10M</strain>
    </source>
</reference>
<dbReference type="EMBL" id="JAGKHQ010000007">
    <property type="protein sequence ID" value="KAG7512706.1"/>
    <property type="molecule type" value="Genomic_DNA"/>
</dbReference>
<comment type="caution">
    <text evidence="2">The sequence shown here is derived from an EMBL/GenBank/DDBJ whole genome shotgun (WGS) entry which is preliminary data.</text>
</comment>
<gene>
    <name evidence="2" type="ORF">JOB18_038117</name>
</gene>
<proteinExistence type="predicted"/>
<sequence length="120" mass="13462">MEIVQGPEYAATDAQSKTDKLTWNAPKQRVLQLTAPRLFRSVGQSGLELICEVTAEPLHLQPGQQACEPRLSSGPTHVCWLPNCWCYTLHGKKRMRRTDERKDSVGVVVKTQGTTVMQDK</sequence>
<accession>A0AAV6S641</accession>
<organism evidence="2 3">
    <name type="scientific">Solea senegalensis</name>
    <name type="common">Senegalese sole</name>
    <dbReference type="NCBI Taxonomy" id="28829"/>
    <lineage>
        <taxon>Eukaryota</taxon>
        <taxon>Metazoa</taxon>
        <taxon>Chordata</taxon>
        <taxon>Craniata</taxon>
        <taxon>Vertebrata</taxon>
        <taxon>Euteleostomi</taxon>
        <taxon>Actinopterygii</taxon>
        <taxon>Neopterygii</taxon>
        <taxon>Teleostei</taxon>
        <taxon>Neoteleostei</taxon>
        <taxon>Acanthomorphata</taxon>
        <taxon>Carangaria</taxon>
        <taxon>Pleuronectiformes</taxon>
        <taxon>Pleuronectoidei</taxon>
        <taxon>Soleidae</taxon>
        <taxon>Solea</taxon>
    </lineage>
</organism>
<evidence type="ECO:0000313" key="3">
    <source>
        <dbReference type="Proteomes" id="UP000693946"/>
    </source>
</evidence>
<keyword evidence="3" id="KW-1185">Reference proteome</keyword>
<dbReference type="Proteomes" id="UP000693946">
    <property type="component" value="Linkage Group LG15"/>
</dbReference>
<name>A0AAV6S641_SOLSE</name>
<dbReference type="AlphaFoldDB" id="A0AAV6S641"/>
<evidence type="ECO:0000313" key="2">
    <source>
        <dbReference type="EMBL" id="KAG7512706.1"/>
    </source>
</evidence>